<name>A0A6A5Q9D1_AMPQU</name>
<proteinExistence type="predicted"/>
<reference evidence="2" key="1">
    <citation type="journal article" date="2020" name="Stud. Mycol.">
        <title>101 Dothideomycetes genomes: a test case for predicting lifestyles and emergence of pathogens.</title>
        <authorList>
            <person name="Haridas S."/>
            <person name="Albert R."/>
            <person name="Binder M."/>
            <person name="Bloem J."/>
            <person name="Labutti K."/>
            <person name="Salamov A."/>
            <person name="Andreopoulos B."/>
            <person name="Baker S."/>
            <person name="Barry K."/>
            <person name="Bills G."/>
            <person name="Bluhm B."/>
            <person name="Cannon C."/>
            <person name="Castanera R."/>
            <person name="Culley D."/>
            <person name="Daum C."/>
            <person name="Ezra D."/>
            <person name="Gonzalez J."/>
            <person name="Henrissat B."/>
            <person name="Kuo A."/>
            <person name="Liang C."/>
            <person name="Lipzen A."/>
            <person name="Lutzoni F."/>
            <person name="Magnuson J."/>
            <person name="Mondo S."/>
            <person name="Nolan M."/>
            <person name="Ohm R."/>
            <person name="Pangilinan J."/>
            <person name="Park H.-J."/>
            <person name="Ramirez L."/>
            <person name="Alfaro M."/>
            <person name="Sun H."/>
            <person name="Tritt A."/>
            <person name="Yoshinaga Y."/>
            <person name="Zwiers L.-H."/>
            <person name="Turgeon B."/>
            <person name="Goodwin S."/>
            <person name="Spatafora J."/>
            <person name="Crous P."/>
            <person name="Grigoriev I."/>
        </authorList>
    </citation>
    <scope>NUCLEOTIDE SEQUENCE</scope>
    <source>
        <strain evidence="2">HMLAC05119</strain>
    </source>
</reference>
<protein>
    <submittedName>
        <fullName evidence="2">Uncharacterized protein</fullName>
    </submittedName>
</protein>
<evidence type="ECO:0000313" key="3">
    <source>
        <dbReference type="Proteomes" id="UP000800096"/>
    </source>
</evidence>
<feature type="compositionally biased region" description="Polar residues" evidence="1">
    <location>
        <begin position="17"/>
        <end position="31"/>
    </location>
</feature>
<feature type="region of interest" description="Disordered" evidence="1">
    <location>
        <begin position="1"/>
        <end position="37"/>
    </location>
</feature>
<evidence type="ECO:0000256" key="1">
    <source>
        <dbReference type="SAM" id="MobiDB-lite"/>
    </source>
</evidence>
<keyword evidence="3" id="KW-1185">Reference proteome</keyword>
<dbReference type="EMBL" id="ML979144">
    <property type="protein sequence ID" value="KAF1911388.1"/>
    <property type="molecule type" value="Genomic_DNA"/>
</dbReference>
<organism evidence="2 3">
    <name type="scientific">Ampelomyces quisqualis</name>
    <name type="common">Powdery mildew agent</name>
    <dbReference type="NCBI Taxonomy" id="50730"/>
    <lineage>
        <taxon>Eukaryota</taxon>
        <taxon>Fungi</taxon>
        <taxon>Dikarya</taxon>
        <taxon>Ascomycota</taxon>
        <taxon>Pezizomycotina</taxon>
        <taxon>Dothideomycetes</taxon>
        <taxon>Pleosporomycetidae</taxon>
        <taxon>Pleosporales</taxon>
        <taxon>Pleosporineae</taxon>
        <taxon>Phaeosphaeriaceae</taxon>
        <taxon>Ampelomyces</taxon>
    </lineage>
</organism>
<evidence type="ECO:0000313" key="2">
    <source>
        <dbReference type="EMBL" id="KAF1911388.1"/>
    </source>
</evidence>
<dbReference type="Proteomes" id="UP000800096">
    <property type="component" value="Unassembled WGS sequence"/>
</dbReference>
<gene>
    <name evidence="2" type="ORF">BDU57DRAFT_524491</name>
</gene>
<dbReference type="AlphaFoldDB" id="A0A6A5Q9D1"/>
<sequence>MRCKRGTPASGDGVTQGFITPQNNSVDQPSGAQPKAEGTPAFCRLQPILVLRKSFQSLGTVTLSSRKHPAVHGPCCNCTLYRQPPSWNTCLPVVPSEHPHRSCLFRVIFVSCAELHSSDHPAALHPITPLRARSSLVHIRSEAERRRHDASY</sequence>
<accession>A0A6A5Q9D1</accession>